<gene>
    <name evidence="3" type="primary">larA</name>
    <name evidence="3" type="ORF">ACFQRI_01365</name>
</gene>
<reference evidence="4" key="1">
    <citation type="journal article" date="2019" name="Int. J. Syst. Evol. Microbiol.">
        <title>The Global Catalogue of Microorganisms (GCM) 10K type strain sequencing project: providing services to taxonomists for standard genome sequencing and annotation.</title>
        <authorList>
            <consortium name="The Broad Institute Genomics Platform"/>
            <consortium name="The Broad Institute Genome Sequencing Center for Infectious Disease"/>
            <person name="Wu L."/>
            <person name="Ma J."/>
        </authorList>
    </citation>
    <scope>NUCLEOTIDE SEQUENCE [LARGE SCALE GENOMIC DNA]</scope>
    <source>
        <strain evidence="4">WLHS5</strain>
    </source>
</reference>
<dbReference type="InterPro" id="IPR047926">
    <property type="entry name" value="Ni_dep_LarA"/>
</dbReference>
<evidence type="ECO:0000259" key="1">
    <source>
        <dbReference type="Pfam" id="PF09861"/>
    </source>
</evidence>
<dbReference type="PANTHER" id="PTHR33171">
    <property type="entry name" value="LAR_N DOMAIN-CONTAINING PROTEIN"/>
    <property type="match status" value="1"/>
</dbReference>
<feature type="domain" description="LarA-like N-terminal" evidence="1">
    <location>
        <begin position="11"/>
        <end position="213"/>
    </location>
</feature>
<name>A0ABW2LC33_9PSEU</name>
<sequence length="421" mass="45623">MADELNVQLAYGERGLSVRLPAERTTVVQPRFRPGAPDQRAVLRAALREPTAGPPLRERVRPGQTVAVSLCDSTRPQPRHLMIPALLEELQDVVRLEDVVLLVATGTHRANTDAEVREMLGDEVVEQVRVVNHDARDESSLVWRGVHGDGVPVWLNREWVEADVRITTGFVEPHFFAGFSGGPKLVAPGLAGLETVLTLHDAARIAHPDATWGLTEGNPVHDDVRAIAAGTGVDFAFDVILNREHEIIEAFGGDLLPMHRAACAAAQRLAMQQVPETFDVVVTTNSGYPLDQNLYQAVKGMSAAAKVVKPGGLIVCAAECRDGFPDHGSFREVLASADSPQALLADIEAREHAVPDQWQVQIQAKIQSKARVAVHSDHLDPEQLRSAHLEHCPDVAAAVRAEGPEARVCALPEGPQTIPHL</sequence>
<dbReference type="RefSeq" id="WP_380663239.1">
    <property type="nucleotide sequence ID" value="NZ_JBHTCJ010000001.1"/>
</dbReference>
<dbReference type="Gene3D" id="3.40.50.11440">
    <property type="match status" value="1"/>
</dbReference>
<evidence type="ECO:0000259" key="2">
    <source>
        <dbReference type="Pfam" id="PF21113"/>
    </source>
</evidence>
<dbReference type="Pfam" id="PF21113">
    <property type="entry name" value="LarA_C"/>
    <property type="match status" value="1"/>
</dbReference>
<protein>
    <submittedName>
        <fullName evidence="3">Nickel-dependent lactate racemase</fullName>
    </submittedName>
</protein>
<accession>A0ABW2LC33</accession>
<dbReference type="Pfam" id="PF09861">
    <property type="entry name" value="Lar_N"/>
    <property type="match status" value="1"/>
</dbReference>
<dbReference type="NCBIfam" id="NF033504">
    <property type="entry name" value="Ni_dep_LarA"/>
    <property type="match status" value="1"/>
</dbReference>
<dbReference type="InterPro" id="IPR048068">
    <property type="entry name" value="LarA-like"/>
</dbReference>
<proteinExistence type="predicted"/>
<dbReference type="InterPro" id="IPR048520">
    <property type="entry name" value="LarA_C"/>
</dbReference>
<dbReference type="SUPFAM" id="SSF53335">
    <property type="entry name" value="S-adenosyl-L-methionine-dependent methyltransferases"/>
    <property type="match status" value="1"/>
</dbReference>
<evidence type="ECO:0000313" key="3">
    <source>
        <dbReference type="EMBL" id="MFC7340042.1"/>
    </source>
</evidence>
<keyword evidence="4" id="KW-1185">Reference proteome</keyword>
<organism evidence="3 4">
    <name type="scientific">Saccharopolyspora griseoalba</name>
    <dbReference type="NCBI Taxonomy" id="1431848"/>
    <lineage>
        <taxon>Bacteria</taxon>
        <taxon>Bacillati</taxon>
        <taxon>Actinomycetota</taxon>
        <taxon>Actinomycetes</taxon>
        <taxon>Pseudonocardiales</taxon>
        <taxon>Pseudonocardiaceae</taxon>
        <taxon>Saccharopolyspora</taxon>
    </lineage>
</organism>
<comment type="caution">
    <text evidence="3">The sequence shown here is derived from an EMBL/GenBank/DDBJ whole genome shotgun (WGS) entry which is preliminary data.</text>
</comment>
<dbReference type="Gene3D" id="3.90.226.30">
    <property type="match status" value="1"/>
</dbReference>
<dbReference type="EMBL" id="JBHTCJ010000001">
    <property type="protein sequence ID" value="MFC7340042.1"/>
    <property type="molecule type" value="Genomic_DNA"/>
</dbReference>
<evidence type="ECO:0000313" key="4">
    <source>
        <dbReference type="Proteomes" id="UP001596504"/>
    </source>
</evidence>
<dbReference type="InterPro" id="IPR029063">
    <property type="entry name" value="SAM-dependent_MTases_sf"/>
</dbReference>
<dbReference type="PANTHER" id="PTHR33171:SF17">
    <property type="entry name" value="LARA-LIKE N-TERMINAL DOMAIN-CONTAINING PROTEIN"/>
    <property type="match status" value="1"/>
</dbReference>
<feature type="domain" description="Lactate racemase C-terminal" evidence="2">
    <location>
        <begin position="278"/>
        <end position="414"/>
    </location>
</feature>
<dbReference type="InterPro" id="IPR018657">
    <property type="entry name" value="LarA-like_N"/>
</dbReference>
<dbReference type="Proteomes" id="UP001596504">
    <property type="component" value="Unassembled WGS sequence"/>
</dbReference>
<dbReference type="InterPro" id="IPR043166">
    <property type="entry name" value="LarA-like_C"/>
</dbReference>